<dbReference type="SMART" id="SM00279">
    <property type="entry name" value="HhH2"/>
    <property type="match status" value="1"/>
</dbReference>
<evidence type="ECO:0000256" key="5">
    <source>
        <dbReference type="ARBA" id="ARBA00022723"/>
    </source>
</evidence>
<evidence type="ECO:0000259" key="15">
    <source>
        <dbReference type="SMART" id="SM00484"/>
    </source>
</evidence>
<evidence type="ECO:0000256" key="14">
    <source>
        <dbReference type="SAM" id="MobiDB-lite"/>
    </source>
</evidence>
<dbReference type="PROSITE" id="PS00841">
    <property type="entry name" value="XPG_1"/>
    <property type="match status" value="1"/>
</dbReference>
<dbReference type="PANTHER" id="PTHR16171">
    <property type="entry name" value="DNA REPAIR PROTEIN COMPLEMENTING XP-G CELLS-RELATED"/>
    <property type="match status" value="1"/>
</dbReference>
<feature type="domain" description="XPG N-terminal" evidence="16">
    <location>
        <begin position="1"/>
        <end position="98"/>
    </location>
</feature>
<dbReference type="STRING" id="126957.T1JMN9"/>
<dbReference type="InterPro" id="IPR006086">
    <property type="entry name" value="XPG-I_dom"/>
</dbReference>
<dbReference type="Pfam" id="PF00867">
    <property type="entry name" value="XPG_I"/>
    <property type="match status" value="1"/>
</dbReference>
<organism evidence="17 18">
    <name type="scientific">Strigamia maritima</name>
    <name type="common">European centipede</name>
    <name type="synonym">Geophilus maritimus</name>
    <dbReference type="NCBI Taxonomy" id="126957"/>
    <lineage>
        <taxon>Eukaryota</taxon>
        <taxon>Metazoa</taxon>
        <taxon>Ecdysozoa</taxon>
        <taxon>Arthropoda</taxon>
        <taxon>Myriapoda</taxon>
        <taxon>Chilopoda</taxon>
        <taxon>Pleurostigmophora</taxon>
        <taxon>Geophilomorpha</taxon>
        <taxon>Linotaeniidae</taxon>
        <taxon>Strigamia</taxon>
    </lineage>
</organism>
<dbReference type="InterPro" id="IPR006084">
    <property type="entry name" value="XPG/Rad2"/>
</dbReference>
<dbReference type="InterPro" id="IPR029060">
    <property type="entry name" value="PIN-like_dom_sf"/>
</dbReference>
<evidence type="ECO:0000256" key="1">
    <source>
        <dbReference type="ARBA" id="ARBA00001946"/>
    </source>
</evidence>
<dbReference type="Pfam" id="PF00752">
    <property type="entry name" value="XPG_N"/>
    <property type="match status" value="1"/>
</dbReference>
<keyword evidence="13" id="KW-0175">Coiled coil</keyword>
<comment type="similarity">
    <text evidence="3">Belongs to the XPG/RAD2 endonuclease family. XPG subfamily.</text>
</comment>
<evidence type="ECO:0000256" key="4">
    <source>
        <dbReference type="ARBA" id="ARBA00022722"/>
    </source>
</evidence>
<accession>T1JMN9</accession>
<dbReference type="Gene3D" id="1.10.150.20">
    <property type="entry name" value="5' to 3' exonuclease, C-terminal subdomain"/>
    <property type="match status" value="1"/>
</dbReference>
<keyword evidence="5" id="KW-0479">Metal-binding</keyword>
<evidence type="ECO:0000313" key="17">
    <source>
        <dbReference type="EnsemblMetazoa" id="SMAR015119-PA"/>
    </source>
</evidence>
<protein>
    <recommendedName>
        <fullName evidence="19">XPG-I domain-containing protein</fullName>
    </recommendedName>
</protein>
<dbReference type="GO" id="GO:0000400">
    <property type="term" value="F:four-way junction DNA binding"/>
    <property type="evidence" value="ECO:0007669"/>
    <property type="project" value="UniProtKB-ARBA"/>
</dbReference>
<feature type="region of interest" description="Disordered" evidence="14">
    <location>
        <begin position="403"/>
        <end position="435"/>
    </location>
</feature>
<dbReference type="EMBL" id="JH431584">
    <property type="status" value="NOT_ANNOTATED_CDS"/>
    <property type="molecule type" value="Genomic_DNA"/>
</dbReference>
<name>T1JMN9_STRMM</name>
<evidence type="ECO:0000313" key="18">
    <source>
        <dbReference type="Proteomes" id="UP000014500"/>
    </source>
</evidence>
<evidence type="ECO:0000256" key="2">
    <source>
        <dbReference type="ARBA" id="ARBA00004123"/>
    </source>
</evidence>
<dbReference type="PhylomeDB" id="T1JMN9"/>
<dbReference type="GO" id="GO:0006289">
    <property type="term" value="P:nucleotide-excision repair"/>
    <property type="evidence" value="ECO:0007669"/>
    <property type="project" value="InterPro"/>
</dbReference>
<evidence type="ECO:0000256" key="9">
    <source>
        <dbReference type="ARBA" id="ARBA00022842"/>
    </source>
</evidence>
<feature type="domain" description="XPG-I" evidence="15">
    <location>
        <begin position="595"/>
        <end position="664"/>
    </location>
</feature>
<feature type="region of interest" description="Disordered" evidence="14">
    <location>
        <begin position="859"/>
        <end position="904"/>
    </location>
</feature>
<keyword evidence="18" id="KW-1185">Reference proteome</keyword>
<dbReference type="EnsemblMetazoa" id="SMAR015119-RA">
    <property type="protein sequence ID" value="SMAR015119-PA"/>
    <property type="gene ID" value="SMAR015119"/>
</dbReference>
<dbReference type="CDD" id="cd09904">
    <property type="entry name" value="H3TH_XPG"/>
    <property type="match status" value="1"/>
</dbReference>
<reference evidence="18" key="1">
    <citation type="submission" date="2011-05" db="EMBL/GenBank/DDBJ databases">
        <authorList>
            <person name="Richards S.R."/>
            <person name="Qu J."/>
            <person name="Jiang H."/>
            <person name="Jhangiani S.N."/>
            <person name="Agravi P."/>
            <person name="Goodspeed R."/>
            <person name="Gross S."/>
            <person name="Mandapat C."/>
            <person name="Jackson L."/>
            <person name="Mathew T."/>
            <person name="Pu L."/>
            <person name="Thornton R."/>
            <person name="Saada N."/>
            <person name="Wilczek-Boney K.B."/>
            <person name="Lee S."/>
            <person name="Kovar C."/>
            <person name="Wu Y."/>
            <person name="Scherer S.E."/>
            <person name="Worley K.C."/>
            <person name="Muzny D.M."/>
            <person name="Gibbs R."/>
        </authorList>
    </citation>
    <scope>NUCLEOTIDE SEQUENCE</scope>
    <source>
        <strain evidence="18">Brora</strain>
    </source>
</reference>
<dbReference type="PRINTS" id="PR00853">
    <property type="entry name" value="XPGRADSUPER"/>
</dbReference>
<feature type="compositionally biased region" description="Polar residues" evidence="14">
    <location>
        <begin position="403"/>
        <end position="420"/>
    </location>
</feature>
<dbReference type="InterPro" id="IPR001044">
    <property type="entry name" value="XPG/Rad2_eukaryotes"/>
</dbReference>
<dbReference type="FunFam" id="1.10.150.20:FF:000030">
    <property type="entry name" value="Flap endonuclease GEN-like 1"/>
    <property type="match status" value="1"/>
</dbReference>
<comment type="cofactor">
    <cofactor evidence="1">
        <name>Mg(2+)</name>
        <dbReference type="ChEBI" id="CHEBI:18420"/>
    </cofactor>
</comment>
<dbReference type="GO" id="GO:0005634">
    <property type="term" value="C:nucleus"/>
    <property type="evidence" value="ECO:0007669"/>
    <property type="project" value="UniProtKB-SubCell"/>
</dbReference>
<evidence type="ECO:0008006" key="19">
    <source>
        <dbReference type="Google" id="ProtNLM"/>
    </source>
</evidence>
<dbReference type="InterPro" id="IPR008918">
    <property type="entry name" value="HhH2"/>
</dbReference>
<dbReference type="InterPro" id="IPR036279">
    <property type="entry name" value="5-3_exonuclease_C_sf"/>
</dbReference>
<dbReference type="CDD" id="cd09868">
    <property type="entry name" value="PIN_XPG_RAD2"/>
    <property type="match status" value="2"/>
</dbReference>
<keyword evidence="11" id="KW-0539">Nucleus</keyword>
<evidence type="ECO:0000256" key="13">
    <source>
        <dbReference type="SAM" id="Coils"/>
    </source>
</evidence>
<dbReference type="SMART" id="SM00484">
    <property type="entry name" value="XPGI"/>
    <property type="match status" value="1"/>
</dbReference>
<keyword evidence="8" id="KW-0378">Hydrolase</keyword>
<evidence type="ECO:0000259" key="16">
    <source>
        <dbReference type="SMART" id="SM00485"/>
    </source>
</evidence>
<keyword evidence="9" id="KW-0460">Magnesium</keyword>
<proteinExistence type="inferred from homology"/>
<comment type="subcellular location">
    <subcellularLocation>
        <location evidence="2">Nucleus</location>
    </subcellularLocation>
</comment>
<dbReference type="SUPFAM" id="SSF88723">
    <property type="entry name" value="PIN domain-like"/>
    <property type="match status" value="1"/>
</dbReference>
<dbReference type="eggNOG" id="KOG2520">
    <property type="taxonomic scope" value="Eukaryota"/>
</dbReference>
<feature type="coiled-coil region" evidence="13">
    <location>
        <begin position="544"/>
        <end position="574"/>
    </location>
</feature>
<dbReference type="InterPro" id="IPR006085">
    <property type="entry name" value="XPG_DNA_repair_N"/>
</dbReference>
<keyword evidence="7" id="KW-0227">DNA damage</keyword>
<dbReference type="PANTHER" id="PTHR16171:SF7">
    <property type="entry name" value="DNA REPAIR PROTEIN RAD2"/>
    <property type="match status" value="1"/>
</dbReference>
<sequence length="904" mass="102192">MGVHGLWQLLNSVGRPVTLESLENKILAIDVSIWLHQAVKGCKNSAGAPAANAHLLTLFNRICKLLFYKIKPVFVFDGGIPLLKKQTVAARRQRKETATKESHRTLQKLLTNIIKKDAIKKKINSGSQEECGQEIMQEIMQIVDSTNATKQPDLFQLPSLPTDAQTEFDKINQDSSDEDTIQDIFQHYLSSQYQDIGSVNVNSESFNGLPLDIQHEILSELKESRKRNSWAQMDQMPKDSFNFSSFQMARLKLEAVEKEMRNVEIDYIPEDLDGNIAVTSRRILSEEGAHYILTRNSNSSNQIANHVMTVVTPQQQEKHEQGQSLSQKQTGIDVDDILSTSSNDSVEILQRVVENYSKKCHNESDEHPRHLISLREEMPSFSFNTATNSELINISPELCHAGMSSQKNSQKMPTNISYSSGRLPEPIDNNNRENNLNNQSHFDNNEISKPSTSEVHAQPMNHFTPANNIEKIFDYSHPGSSTSSNLVSFPSAPDQADTDDSDFIEVPSLVDLDSDSSINEIKQTDETFVDLNPIDMETYDTPVNEAKEMSLEELKKLETQLDAENVILQKEKAQFDGAAKSLADQTYGECQELLKLFGIPYIISPMEAEAQCAKLDLLNLTHGTITDDSDVWLFGGERVYRNFFNQSKFVEFFKSSDIREHFNLDRLKLICLALMTGSDYTVGVEGVGCVTAMEVLSEFSEDGLECLKAFKKWWEENKTNVSTDTPVRKKLRKLVLPPGFPNDAIAKAYLEPAVDDSREGFSWSKPDLAALREYAQFRFGWPRSKADDLLLPVLKKLNTNESQTRLDSFFKVTLKKELQPLASKRLKRAIRKVTRRNSPQVEVEDNRKKAVRILQGKMTNLDERIKNAPTKRKAKPKESKGKKLLKPQSRLLSTTVDLSEDSSD</sequence>
<dbReference type="SMART" id="SM00485">
    <property type="entry name" value="XPGN"/>
    <property type="match status" value="1"/>
</dbReference>
<evidence type="ECO:0000256" key="8">
    <source>
        <dbReference type="ARBA" id="ARBA00022801"/>
    </source>
</evidence>
<keyword evidence="4" id="KW-0540">Nuclease</keyword>
<dbReference type="PRINTS" id="PR00066">
    <property type="entry name" value="XRODRMPGMNTG"/>
</dbReference>
<dbReference type="SUPFAM" id="SSF47807">
    <property type="entry name" value="5' to 3' exonuclease, C-terminal subdomain"/>
    <property type="match status" value="1"/>
</dbReference>
<dbReference type="InterPro" id="IPR019974">
    <property type="entry name" value="XPG_CS"/>
</dbReference>
<dbReference type="Gene3D" id="3.40.50.1010">
    <property type="entry name" value="5'-nuclease"/>
    <property type="match status" value="2"/>
</dbReference>
<dbReference type="OMA" id="PNSMDFS"/>
<evidence type="ECO:0000256" key="12">
    <source>
        <dbReference type="ARBA" id="ARBA00038112"/>
    </source>
</evidence>
<evidence type="ECO:0000256" key="7">
    <source>
        <dbReference type="ARBA" id="ARBA00022763"/>
    </source>
</evidence>
<reference evidence="17" key="2">
    <citation type="submission" date="2015-02" db="UniProtKB">
        <authorList>
            <consortium name="EnsemblMetazoa"/>
        </authorList>
    </citation>
    <scope>IDENTIFICATION</scope>
</reference>
<keyword evidence="10" id="KW-0234">DNA repair</keyword>
<dbReference type="GO" id="GO:0046872">
    <property type="term" value="F:metal ion binding"/>
    <property type="evidence" value="ECO:0007669"/>
    <property type="project" value="UniProtKB-KW"/>
</dbReference>
<dbReference type="GO" id="GO:0017108">
    <property type="term" value="F:5'-flap endonuclease activity"/>
    <property type="evidence" value="ECO:0007669"/>
    <property type="project" value="UniProtKB-ARBA"/>
</dbReference>
<dbReference type="GO" id="GO:0003697">
    <property type="term" value="F:single-stranded DNA binding"/>
    <property type="evidence" value="ECO:0007669"/>
    <property type="project" value="InterPro"/>
</dbReference>
<evidence type="ECO:0000256" key="10">
    <source>
        <dbReference type="ARBA" id="ARBA00023204"/>
    </source>
</evidence>
<dbReference type="HOGENOM" id="CLU_003018_2_0_1"/>
<evidence type="ECO:0000256" key="3">
    <source>
        <dbReference type="ARBA" id="ARBA00005283"/>
    </source>
</evidence>
<dbReference type="Proteomes" id="UP000014500">
    <property type="component" value="Unassembled WGS sequence"/>
</dbReference>
<keyword evidence="6" id="KW-0255">Endonuclease</keyword>
<evidence type="ECO:0000256" key="6">
    <source>
        <dbReference type="ARBA" id="ARBA00022759"/>
    </source>
</evidence>
<dbReference type="AlphaFoldDB" id="T1JMN9"/>
<evidence type="ECO:0000256" key="11">
    <source>
        <dbReference type="ARBA" id="ARBA00023242"/>
    </source>
</evidence>
<dbReference type="GO" id="GO:0008821">
    <property type="term" value="F:crossover junction DNA endonuclease activity"/>
    <property type="evidence" value="ECO:0007669"/>
    <property type="project" value="UniProtKB-ARBA"/>
</dbReference>
<comment type="similarity">
    <text evidence="12">Belongs to the XPG/RAD2 endonuclease family. GEN subfamily.</text>
</comment>